<protein>
    <recommendedName>
        <fullName evidence="2">tRNA (adenine(58)-N(1))-methyltransferase catalytic subunit TRM61</fullName>
        <ecNumber evidence="1">2.1.1.220</ecNumber>
    </recommendedName>
    <alternativeName>
        <fullName evidence="3">tRNA(m1A58)-methyltransferase subunit TRM61</fullName>
    </alternativeName>
</protein>
<evidence type="ECO:0000256" key="1">
    <source>
        <dbReference type="ARBA" id="ARBA00012796"/>
    </source>
</evidence>
<dbReference type="Gene3D" id="3.40.50.150">
    <property type="entry name" value="Vaccinia Virus protein VP39"/>
    <property type="match status" value="1"/>
</dbReference>
<name>A0A0F7VGP0_PENBI</name>
<dbReference type="SUPFAM" id="SSF53335">
    <property type="entry name" value="S-adenosyl-L-methionine-dependent methyltransferases"/>
    <property type="match status" value="1"/>
</dbReference>
<evidence type="ECO:0000256" key="4">
    <source>
        <dbReference type="SAM" id="MobiDB-lite"/>
    </source>
</evidence>
<dbReference type="PROSITE" id="PS51620">
    <property type="entry name" value="SAM_TRM61"/>
    <property type="match status" value="1"/>
</dbReference>
<evidence type="ECO:0000313" key="5">
    <source>
        <dbReference type="EMBL" id="CEO60061.1"/>
    </source>
</evidence>
<dbReference type="PANTHER" id="PTHR12133:SF1">
    <property type="entry name" value="TRNA (ADENINE(58)-N(1))-METHYLTRANSFERASE, MITOCHONDRIAL"/>
    <property type="match status" value="1"/>
</dbReference>
<dbReference type="InterPro" id="IPR014816">
    <property type="entry name" value="tRNA_MeTrfase_Gcd14"/>
</dbReference>
<dbReference type="PANTHER" id="PTHR12133">
    <property type="entry name" value="TRNA (ADENINE(58)-N(1))-METHYLTRANSFERASE"/>
    <property type="match status" value="1"/>
</dbReference>
<organism evidence="5 6">
    <name type="scientific">Penicillium brasilianum</name>
    <dbReference type="NCBI Taxonomy" id="104259"/>
    <lineage>
        <taxon>Eukaryota</taxon>
        <taxon>Fungi</taxon>
        <taxon>Dikarya</taxon>
        <taxon>Ascomycota</taxon>
        <taxon>Pezizomycotina</taxon>
        <taxon>Eurotiomycetes</taxon>
        <taxon>Eurotiomycetidae</taxon>
        <taxon>Eurotiales</taxon>
        <taxon>Aspergillaceae</taxon>
        <taxon>Penicillium</taxon>
    </lineage>
</organism>
<dbReference type="GO" id="GO:0160107">
    <property type="term" value="F:tRNA (adenine(58)-N1)-methyltransferase activity"/>
    <property type="evidence" value="ECO:0007669"/>
    <property type="project" value="UniProtKB-EC"/>
</dbReference>
<keyword evidence="6" id="KW-1185">Reference proteome</keyword>
<dbReference type="EC" id="2.1.1.220" evidence="1"/>
<dbReference type="Proteomes" id="UP000042958">
    <property type="component" value="Unassembled WGS sequence"/>
</dbReference>
<dbReference type="Gene3D" id="3.10.330.20">
    <property type="match status" value="1"/>
</dbReference>
<dbReference type="AlphaFoldDB" id="A0A0F7VGP0"/>
<feature type="region of interest" description="Disordered" evidence="4">
    <location>
        <begin position="184"/>
        <end position="203"/>
    </location>
</feature>
<dbReference type="EMBL" id="CDHK01000004">
    <property type="protein sequence ID" value="CEO60061.1"/>
    <property type="molecule type" value="Genomic_DNA"/>
</dbReference>
<feature type="region of interest" description="Disordered" evidence="4">
    <location>
        <begin position="395"/>
        <end position="414"/>
    </location>
</feature>
<dbReference type="GO" id="GO:0005739">
    <property type="term" value="C:mitochondrion"/>
    <property type="evidence" value="ECO:0007669"/>
    <property type="project" value="TreeGrafter"/>
</dbReference>
<dbReference type="OrthoDB" id="5585464at2759"/>
<dbReference type="STRING" id="104259.A0A0F7VGP0"/>
<evidence type="ECO:0000256" key="2">
    <source>
        <dbReference type="ARBA" id="ARBA00015963"/>
    </source>
</evidence>
<evidence type="ECO:0000313" key="6">
    <source>
        <dbReference type="Proteomes" id="UP000042958"/>
    </source>
</evidence>
<proteinExistence type="predicted"/>
<evidence type="ECO:0000256" key="3">
    <source>
        <dbReference type="ARBA" id="ARBA00033309"/>
    </source>
</evidence>
<sequence length="448" mass="49004">MARLLHSLRRVLGLTTSSTTTASAAGSLRARSIDTDFSVFREGDRAVLQQKQPQLTKPLKSGDKTHLRRGHVAHDKIIGSRVWDAVQAHKGPDVRLSLPTLEEYVALTPRLVTPIYSHDANLIVSLLDIHVHPPATGETQPPLEILESGTGHGSLTLHLARAIHAANTTAPPRPSRSQIQYVKNRAQKPGEDDTNKVDANQTAGNDDTAQIEWDSWRAERNALIHTVDVSHKFAALAERNVKGFRRGMYAGDVDFYVGPVENWIAEQTKRRTKTGLLSSLTGSSAVDPFLSHAILDMPSAHLRIPHVAPVLRRDGYLVVFMPSITQIGDCVQIIRKQRLPFVQERVIELGLGITSGRNWDVRLAFKKSGADPSSWAPSAEADGEGSVLAADAEETGSNAAHNVDEVTVPEEPVKDEEPVMVCRPKVGIRTMGGGFVGIWRRIEDPSGR</sequence>
<reference evidence="6" key="1">
    <citation type="journal article" date="2015" name="Genome Announc.">
        <title>Draft genome sequence of the fungus Penicillium brasilianum MG11.</title>
        <authorList>
            <person name="Horn F."/>
            <person name="Linde J."/>
            <person name="Mattern D.J."/>
            <person name="Walther G."/>
            <person name="Guthke R."/>
            <person name="Brakhage A.A."/>
            <person name="Valiante V."/>
        </authorList>
    </citation>
    <scope>NUCLEOTIDE SEQUENCE [LARGE SCALE GENOMIC DNA]</scope>
    <source>
        <strain evidence="6">MG11</strain>
    </source>
</reference>
<accession>A0A0F7VGP0</accession>
<dbReference type="GO" id="GO:0030488">
    <property type="term" value="P:tRNA methylation"/>
    <property type="evidence" value="ECO:0007669"/>
    <property type="project" value="InterPro"/>
</dbReference>
<dbReference type="InterPro" id="IPR029063">
    <property type="entry name" value="SAM-dependent_MTases_sf"/>
</dbReference>
<gene>
    <name evidence="5" type="ORF">PMG11_04704</name>
</gene>
<dbReference type="GO" id="GO:0031515">
    <property type="term" value="C:tRNA (m1A) methyltransferase complex"/>
    <property type="evidence" value="ECO:0007669"/>
    <property type="project" value="InterPro"/>
</dbReference>